<dbReference type="Proteomes" id="UP000266677">
    <property type="component" value="Unassembled WGS sequence"/>
</dbReference>
<accession>A0A3A4KI01</accession>
<dbReference type="InterPro" id="IPR001128">
    <property type="entry name" value="Cyt_P450"/>
</dbReference>
<dbReference type="RefSeq" id="WP_120037571.1">
    <property type="nucleotide sequence ID" value="NZ_QZFU01000010.1"/>
</dbReference>
<proteinExistence type="inferred from homology"/>
<dbReference type="PRINTS" id="PR00359">
    <property type="entry name" value="BP450"/>
</dbReference>
<dbReference type="EMBL" id="QZFU01000010">
    <property type="protein sequence ID" value="RJO79239.1"/>
    <property type="molecule type" value="Genomic_DNA"/>
</dbReference>
<dbReference type="InterPro" id="IPR002397">
    <property type="entry name" value="Cyt_P450_B"/>
</dbReference>
<keyword evidence="7" id="KW-0503">Monooxygenase</keyword>
<protein>
    <submittedName>
        <fullName evidence="8">Cytochrome P450</fullName>
    </submittedName>
</protein>
<comment type="similarity">
    <text evidence="2">Belongs to the cytochrome P450 family.</text>
</comment>
<evidence type="ECO:0000256" key="5">
    <source>
        <dbReference type="ARBA" id="ARBA00023002"/>
    </source>
</evidence>
<dbReference type="Gene3D" id="1.10.630.10">
    <property type="entry name" value="Cytochrome P450"/>
    <property type="match status" value="1"/>
</dbReference>
<dbReference type="Pfam" id="PF00067">
    <property type="entry name" value="p450"/>
    <property type="match status" value="1"/>
</dbReference>
<evidence type="ECO:0000256" key="4">
    <source>
        <dbReference type="ARBA" id="ARBA00022723"/>
    </source>
</evidence>
<keyword evidence="6" id="KW-0408">Iron</keyword>
<dbReference type="SUPFAM" id="SSF48264">
    <property type="entry name" value="Cytochrome P450"/>
    <property type="match status" value="1"/>
</dbReference>
<dbReference type="GO" id="GO:0036199">
    <property type="term" value="F:cholest-4-en-3-one 26-monooxygenase activity"/>
    <property type="evidence" value="ECO:0007669"/>
    <property type="project" value="TreeGrafter"/>
</dbReference>
<dbReference type="CDD" id="cd11033">
    <property type="entry name" value="CYP142-like"/>
    <property type="match status" value="1"/>
</dbReference>
<dbReference type="AlphaFoldDB" id="A0A3A4KI01"/>
<evidence type="ECO:0000256" key="6">
    <source>
        <dbReference type="ARBA" id="ARBA00023004"/>
    </source>
</evidence>
<organism evidence="8 9">
    <name type="scientific">Nocardia panacis</name>
    <dbReference type="NCBI Taxonomy" id="2340916"/>
    <lineage>
        <taxon>Bacteria</taxon>
        <taxon>Bacillati</taxon>
        <taxon>Actinomycetota</taxon>
        <taxon>Actinomycetes</taxon>
        <taxon>Mycobacteriales</taxon>
        <taxon>Nocardiaceae</taxon>
        <taxon>Nocardia</taxon>
    </lineage>
</organism>
<dbReference type="GO" id="GO:0020037">
    <property type="term" value="F:heme binding"/>
    <property type="evidence" value="ECO:0007669"/>
    <property type="project" value="InterPro"/>
</dbReference>
<evidence type="ECO:0000256" key="2">
    <source>
        <dbReference type="ARBA" id="ARBA00010617"/>
    </source>
</evidence>
<dbReference type="InterPro" id="IPR036396">
    <property type="entry name" value="Cyt_P450_sf"/>
</dbReference>
<evidence type="ECO:0000256" key="3">
    <source>
        <dbReference type="ARBA" id="ARBA00022617"/>
    </source>
</evidence>
<keyword evidence="3" id="KW-0349">Heme</keyword>
<evidence type="ECO:0000313" key="9">
    <source>
        <dbReference type="Proteomes" id="UP000266677"/>
    </source>
</evidence>
<dbReference type="GO" id="GO:0005506">
    <property type="term" value="F:iron ion binding"/>
    <property type="evidence" value="ECO:0007669"/>
    <property type="project" value="InterPro"/>
</dbReference>
<comment type="cofactor">
    <cofactor evidence="1">
        <name>heme</name>
        <dbReference type="ChEBI" id="CHEBI:30413"/>
    </cofactor>
</comment>
<dbReference type="GO" id="GO:0006707">
    <property type="term" value="P:cholesterol catabolic process"/>
    <property type="evidence" value="ECO:0007669"/>
    <property type="project" value="TreeGrafter"/>
</dbReference>
<dbReference type="PANTHER" id="PTHR46696">
    <property type="entry name" value="P450, PUTATIVE (EUROFUNG)-RELATED"/>
    <property type="match status" value="1"/>
</dbReference>
<evidence type="ECO:0000256" key="1">
    <source>
        <dbReference type="ARBA" id="ARBA00001971"/>
    </source>
</evidence>
<reference evidence="8 9" key="1">
    <citation type="submission" date="2018-09" db="EMBL/GenBank/DDBJ databases">
        <title>YIM PH21274 draft genome.</title>
        <authorList>
            <person name="Miao C."/>
        </authorList>
    </citation>
    <scope>NUCLEOTIDE SEQUENCE [LARGE SCALE GENOMIC DNA]</scope>
    <source>
        <strain evidence="8 9">YIM PH 21724</strain>
    </source>
</reference>
<keyword evidence="9" id="KW-1185">Reference proteome</keyword>
<keyword evidence="5" id="KW-0560">Oxidoreductase</keyword>
<comment type="caution">
    <text evidence="8">The sequence shown here is derived from an EMBL/GenBank/DDBJ whole genome shotgun (WGS) entry which is preliminary data.</text>
</comment>
<dbReference type="OrthoDB" id="5241086at2"/>
<name>A0A3A4KI01_9NOCA</name>
<dbReference type="PANTHER" id="PTHR46696:SF4">
    <property type="entry name" value="BIOTIN BIOSYNTHESIS CYTOCHROME P450"/>
    <property type="match status" value="1"/>
</dbReference>
<dbReference type="GO" id="GO:0008395">
    <property type="term" value="F:steroid hydroxylase activity"/>
    <property type="evidence" value="ECO:0007669"/>
    <property type="project" value="TreeGrafter"/>
</dbReference>
<sequence>MRAPSIPAGFDFTDPGLWARRRPAAEFAELRRCAPIWWNAQRDGTGGYSDGGFWAVTKHADIKEVSRHPEIYSAAENTAIIRYQNEITRAEIEQQRVILLNMDPPTHTKCRRIVSKGFTPRAIEGLRAALTERAQRIVAEAKRRGGGDFVELVATELPLQAIAELLGVPQHDRHRIFAWSNQMIGSEDPEFTGDANGARLDLMGYAWQLAEQRRREPADDIVTQLVNADIDGENLGPDEFAFFVLLLAVAGNETTRNSITHGMKAFLDHPDQWELYRARRPSTAPDEIVRWATPISAFQRTALVDTELGGIPIRCGQRVGLFYGSANFDEDAFADPFTFDILRDPNPHLGFGGSGIHYCLGANLARLEIDLIFNAIADTMPHLTEVAAPEHLHSGWVNGIKHWQVEFG</sequence>
<dbReference type="FunFam" id="1.10.630.10:FF:000018">
    <property type="entry name" value="Cytochrome P450 monooxygenase"/>
    <property type="match status" value="1"/>
</dbReference>
<evidence type="ECO:0000313" key="8">
    <source>
        <dbReference type="EMBL" id="RJO79239.1"/>
    </source>
</evidence>
<evidence type="ECO:0000256" key="7">
    <source>
        <dbReference type="ARBA" id="ARBA00023033"/>
    </source>
</evidence>
<keyword evidence="4" id="KW-0479">Metal-binding</keyword>
<gene>
    <name evidence="8" type="ORF">D5S18_02575</name>
</gene>